<keyword evidence="7 9" id="KW-0129">CBS domain</keyword>
<feature type="transmembrane region" description="Helical" evidence="11">
    <location>
        <begin position="92"/>
        <end position="111"/>
    </location>
</feature>
<dbReference type="Pfam" id="PF00571">
    <property type="entry name" value="CBS"/>
    <property type="match status" value="2"/>
</dbReference>
<dbReference type="CDD" id="cd04590">
    <property type="entry name" value="CBS_pair_CorC_HlyC_assoc"/>
    <property type="match status" value="1"/>
</dbReference>
<evidence type="ECO:0000256" key="9">
    <source>
        <dbReference type="PROSITE-ProRule" id="PRU00703"/>
    </source>
</evidence>
<dbReference type="InterPro" id="IPR044751">
    <property type="entry name" value="Ion_transp-like_CBS"/>
</dbReference>
<dbReference type="GO" id="GO:0005886">
    <property type="term" value="C:plasma membrane"/>
    <property type="evidence" value="ECO:0007669"/>
    <property type="project" value="UniProtKB-SubCell"/>
</dbReference>
<dbReference type="PROSITE" id="PS51846">
    <property type="entry name" value="CNNM"/>
    <property type="match status" value="1"/>
</dbReference>
<gene>
    <name evidence="14" type="ORF">GCM10011499_00320</name>
</gene>
<evidence type="ECO:0000256" key="7">
    <source>
        <dbReference type="ARBA" id="ARBA00023122"/>
    </source>
</evidence>
<dbReference type="PANTHER" id="PTHR22777">
    <property type="entry name" value="HEMOLYSIN-RELATED"/>
    <property type="match status" value="1"/>
</dbReference>
<protein>
    <submittedName>
        <fullName evidence="14">Membrane protein</fullName>
    </submittedName>
</protein>
<keyword evidence="5" id="KW-0677">Repeat</keyword>
<keyword evidence="4 10" id="KW-0812">Transmembrane</keyword>
<dbReference type="InterPro" id="IPR046342">
    <property type="entry name" value="CBS_dom_sf"/>
</dbReference>
<name>A0A916R6V3_9HYPH</name>
<sequence length="426" mass="46503">MEMVLWLSVGAIVLLLGISFFFSGSETALTAASRARMHQLAKSGNKRAGLVERLTAERERLIGAILLGNNVVNILASTLAASVLIQIFGEAGIAYATIAMTAAVVVFSEVLPKTLALMRPDSFSMVVAPVIRVIVFLFAPITGAVQLLVNSILKAFGLDADKASAVSGHEELRGTVDFLHSEGEVVKDDRDMLGGILDLRELEVSDVMVHRTRMLSLDADLPTSELISAILESPFTRVPLYRGKQDNIVGVVHAKDLLRALHKVGGDPEKVNLSKIALKPWFVPDTTSVQAQLNAFLKRKLHFALVIDEYGEVQGLITLEDILEEIVGEIADEHDAVIEGLTKQADGSYIVDGALPIRDINRTLDWNLPDEEATTIAGLVIHEAKLIPEPGQQFTFHGLRIKVLRKTHNRITQLRITPIEQKTKLG</sequence>
<dbReference type="Gene3D" id="3.10.580.10">
    <property type="entry name" value="CBS-domain"/>
    <property type="match status" value="1"/>
</dbReference>
<dbReference type="SMART" id="SM01091">
    <property type="entry name" value="CorC_HlyC"/>
    <property type="match status" value="1"/>
</dbReference>
<evidence type="ECO:0000256" key="5">
    <source>
        <dbReference type="ARBA" id="ARBA00022737"/>
    </source>
</evidence>
<keyword evidence="3" id="KW-1003">Cell membrane</keyword>
<dbReference type="Pfam" id="PF03471">
    <property type="entry name" value="CorC_HlyC"/>
    <property type="match status" value="1"/>
</dbReference>
<proteinExistence type="inferred from homology"/>
<evidence type="ECO:0000256" key="3">
    <source>
        <dbReference type="ARBA" id="ARBA00022475"/>
    </source>
</evidence>
<dbReference type="EMBL" id="BMKB01000001">
    <property type="protein sequence ID" value="GGA34969.1"/>
    <property type="molecule type" value="Genomic_DNA"/>
</dbReference>
<evidence type="ECO:0000256" key="2">
    <source>
        <dbReference type="ARBA" id="ARBA00006446"/>
    </source>
</evidence>
<dbReference type="FunFam" id="3.10.580.10:FF:000002">
    <property type="entry name" value="Magnesium/cobalt efflux protein CorC"/>
    <property type="match status" value="1"/>
</dbReference>
<evidence type="ECO:0000256" key="11">
    <source>
        <dbReference type="SAM" id="Phobius"/>
    </source>
</evidence>
<dbReference type="InterPro" id="IPR000644">
    <property type="entry name" value="CBS_dom"/>
</dbReference>
<dbReference type="AlphaFoldDB" id="A0A916R6V3"/>
<evidence type="ECO:0000256" key="4">
    <source>
        <dbReference type="ARBA" id="ARBA00022692"/>
    </source>
</evidence>
<keyword evidence="15" id="KW-1185">Reference proteome</keyword>
<organism evidence="14 15">
    <name type="scientific">Pelagibacterium lentulum</name>
    <dbReference type="NCBI Taxonomy" id="2029865"/>
    <lineage>
        <taxon>Bacteria</taxon>
        <taxon>Pseudomonadati</taxon>
        <taxon>Pseudomonadota</taxon>
        <taxon>Alphaproteobacteria</taxon>
        <taxon>Hyphomicrobiales</taxon>
        <taxon>Devosiaceae</taxon>
        <taxon>Pelagibacterium</taxon>
    </lineage>
</organism>
<dbReference type="SUPFAM" id="SSF56176">
    <property type="entry name" value="FAD-binding/transporter-associated domain-like"/>
    <property type="match status" value="1"/>
</dbReference>
<evidence type="ECO:0000313" key="15">
    <source>
        <dbReference type="Proteomes" id="UP000596977"/>
    </source>
</evidence>
<dbReference type="InterPro" id="IPR016169">
    <property type="entry name" value="FAD-bd_PCMH_sub2"/>
</dbReference>
<evidence type="ECO:0000256" key="6">
    <source>
        <dbReference type="ARBA" id="ARBA00022989"/>
    </source>
</evidence>
<evidence type="ECO:0000256" key="8">
    <source>
        <dbReference type="ARBA" id="ARBA00023136"/>
    </source>
</evidence>
<dbReference type="Proteomes" id="UP000596977">
    <property type="component" value="Unassembled WGS sequence"/>
</dbReference>
<dbReference type="InterPro" id="IPR036318">
    <property type="entry name" value="FAD-bd_PCMH-like_sf"/>
</dbReference>
<dbReference type="SUPFAM" id="SSF54631">
    <property type="entry name" value="CBS-domain pair"/>
    <property type="match status" value="1"/>
</dbReference>
<comment type="caution">
    <text evidence="14">The sequence shown here is derived from an EMBL/GenBank/DDBJ whole genome shotgun (WGS) entry which is preliminary data.</text>
</comment>
<comment type="subcellular location">
    <subcellularLocation>
        <location evidence="1">Cell membrane</location>
        <topology evidence="1">Multi-pass membrane protein</topology>
    </subcellularLocation>
</comment>
<dbReference type="PANTHER" id="PTHR22777:SF32">
    <property type="entry name" value="UPF0053 INNER MEMBRANE PROTEIN YFJD"/>
    <property type="match status" value="1"/>
</dbReference>
<feature type="transmembrane region" description="Helical" evidence="11">
    <location>
        <begin position="61"/>
        <end position="85"/>
    </location>
</feature>
<feature type="transmembrane region" description="Helical" evidence="11">
    <location>
        <begin position="123"/>
        <end position="149"/>
    </location>
</feature>
<feature type="domain" description="CBS" evidence="12">
    <location>
        <begin position="273"/>
        <end position="333"/>
    </location>
</feature>
<dbReference type="PROSITE" id="PS51371">
    <property type="entry name" value="CBS"/>
    <property type="match status" value="2"/>
</dbReference>
<dbReference type="GO" id="GO:0050660">
    <property type="term" value="F:flavin adenine dinucleotide binding"/>
    <property type="evidence" value="ECO:0007669"/>
    <property type="project" value="InterPro"/>
</dbReference>
<evidence type="ECO:0000259" key="12">
    <source>
        <dbReference type="PROSITE" id="PS51371"/>
    </source>
</evidence>
<dbReference type="SMART" id="SM00116">
    <property type="entry name" value="CBS"/>
    <property type="match status" value="2"/>
</dbReference>
<evidence type="ECO:0000313" key="14">
    <source>
        <dbReference type="EMBL" id="GGA34969.1"/>
    </source>
</evidence>
<accession>A0A916R6V3</accession>
<dbReference type="InterPro" id="IPR005170">
    <property type="entry name" value="Transptr-assoc_dom"/>
</dbReference>
<reference evidence="14 15" key="1">
    <citation type="journal article" date="2014" name="Int. J. Syst. Evol. Microbiol.">
        <title>Complete genome sequence of Corynebacterium casei LMG S-19264T (=DSM 44701T), isolated from a smear-ripened cheese.</title>
        <authorList>
            <consortium name="US DOE Joint Genome Institute (JGI-PGF)"/>
            <person name="Walter F."/>
            <person name="Albersmeier A."/>
            <person name="Kalinowski J."/>
            <person name="Ruckert C."/>
        </authorList>
    </citation>
    <scope>NUCLEOTIDE SEQUENCE [LARGE SCALE GENOMIC DNA]</scope>
    <source>
        <strain evidence="14 15">CGMCC 1.15896</strain>
    </source>
</reference>
<evidence type="ECO:0000256" key="1">
    <source>
        <dbReference type="ARBA" id="ARBA00004651"/>
    </source>
</evidence>
<feature type="domain" description="CNNM transmembrane" evidence="13">
    <location>
        <begin position="1"/>
        <end position="189"/>
    </location>
</feature>
<dbReference type="Gene3D" id="3.30.465.10">
    <property type="match status" value="1"/>
</dbReference>
<evidence type="ECO:0000259" key="13">
    <source>
        <dbReference type="PROSITE" id="PS51846"/>
    </source>
</evidence>
<feature type="domain" description="CBS" evidence="12">
    <location>
        <begin position="208"/>
        <end position="269"/>
    </location>
</feature>
<dbReference type="Pfam" id="PF01595">
    <property type="entry name" value="CNNM"/>
    <property type="match status" value="1"/>
</dbReference>
<dbReference type="InterPro" id="IPR002550">
    <property type="entry name" value="CNNM"/>
</dbReference>
<comment type="similarity">
    <text evidence="2">Belongs to the UPF0053 family. Hemolysin C subfamily.</text>
</comment>
<keyword evidence="8 10" id="KW-0472">Membrane</keyword>
<keyword evidence="6 10" id="KW-1133">Transmembrane helix</keyword>
<evidence type="ECO:0000256" key="10">
    <source>
        <dbReference type="PROSITE-ProRule" id="PRU01193"/>
    </source>
</evidence>